<feature type="compositionally biased region" description="Pro residues" evidence="1">
    <location>
        <begin position="171"/>
        <end position="182"/>
    </location>
</feature>
<comment type="caution">
    <text evidence="3">The sequence shown here is derived from an EMBL/GenBank/DDBJ whole genome shotgun (WGS) entry which is preliminary data.</text>
</comment>
<dbReference type="AlphaFoldDB" id="A0A3S3RXQ5"/>
<dbReference type="InterPro" id="IPR016181">
    <property type="entry name" value="Acyl_CoA_acyltransferase"/>
</dbReference>
<dbReference type="OrthoDB" id="329272at2759"/>
<name>A0A3S3RXQ5_9ACAR</name>
<dbReference type="SUPFAM" id="SSF55729">
    <property type="entry name" value="Acyl-CoA N-acyltransferases (Nat)"/>
    <property type="match status" value="1"/>
</dbReference>
<keyword evidence="4" id="KW-1185">Reference proteome</keyword>
<evidence type="ECO:0000313" key="3">
    <source>
        <dbReference type="EMBL" id="RWS06288.1"/>
    </source>
</evidence>
<dbReference type="PANTHER" id="PTHR13538:SF4">
    <property type="entry name" value="N-ALPHA-ACETYLTRANSFERASE 80"/>
    <property type="match status" value="1"/>
</dbReference>
<organism evidence="3 4">
    <name type="scientific">Dinothrombium tinctorium</name>
    <dbReference type="NCBI Taxonomy" id="1965070"/>
    <lineage>
        <taxon>Eukaryota</taxon>
        <taxon>Metazoa</taxon>
        <taxon>Ecdysozoa</taxon>
        <taxon>Arthropoda</taxon>
        <taxon>Chelicerata</taxon>
        <taxon>Arachnida</taxon>
        <taxon>Acari</taxon>
        <taxon>Acariformes</taxon>
        <taxon>Trombidiformes</taxon>
        <taxon>Prostigmata</taxon>
        <taxon>Anystina</taxon>
        <taxon>Parasitengona</taxon>
        <taxon>Trombidioidea</taxon>
        <taxon>Trombidiidae</taxon>
        <taxon>Dinothrombium</taxon>
    </lineage>
</organism>
<dbReference type="GO" id="GO:0005737">
    <property type="term" value="C:cytoplasm"/>
    <property type="evidence" value="ECO:0007669"/>
    <property type="project" value="TreeGrafter"/>
</dbReference>
<dbReference type="InterPro" id="IPR039840">
    <property type="entry name" value="NAA80"/>
</dbReference>
<feature type="region of interest" description="Disordered" evidence="1">
    <location>
        <begin position="164"/>
        <end position="184"/>
    </location>
</feature>
<evidence type="ECO:0000256" key="1">
    <source>
        <dbReference type="SAM" id="MobiDB-lite"/>
    </source>
</evidence>
<gene>
    <name evidence="3" type="ORF">B4U79_09799</name>
</gene>
<reference evidence="3 4" key="1">
    <citation type="journal article" date="2018" name="Gigascience">
        <title>Genomes of trombidid mites reveal novel predicted allergens and laterally-transferred genes associated with secondary metabolism.</title>
        <authorList>
            <person name="Dong X."/>
            <person name="Chaisiri K."/>
            <person name="Xia D."/>
            <person name="Armstrong S.D."/>
            <person name="Fang Y."/>
            <person name="Donnelly M.J."/>
            <person name="Kadowaki T."/>
            <person name="McGarry J.W."/>
            <person name="Darby A.C."/>
            <person name="Makepeace B.L."/>
        </authorList>
    </citation>
    <scope>NUCLEOTIDE SEQUENCE [LARGE SCALE GENOMIC DNA]</scope>
    <source>
        <strain evidence="3">UoL-WK</strain>
    </source>
</reference>
<dbReference type="CDD" id="cd04301">
    <property type="entry name" value="NAT_SF"/>
    <property type="match status" value="1"/>
</dbReference>
<feature type="domain" description="N-acetyltransferase" evidence="2">
    <location>
        <begin position="1"/>
        <end position="145"/>
    </location>
</feature>
<protein>
    <submittedName>
        <fullName evidence="3">N-acetyltransferase 6-like protein</fullName>
    </submittedName>
</protein>
<evidence type="ECO:0000313" key="4">
    <source>
        <dbReference type="Proteomes" id="UP000285301"/>
    </source>
</evidence>
<dbReference type="Pfam" id="PF00583">
    <property type="entry name" value="Acetyltransf_1"/>
    <property type="match status" value="1"/>
</dbReference>
<accession>A0A3S3RXQ5</accession>
<dbReference type="GO" id="GO:0008080">
    <property type="term" value="F:N-acetyltransferase activity"/>
    <property type="evidence" value="ECO:0007669"/>
    <property type="project" value="InterPro"/>
</dbReference>
<sequence length="203" mass="22946">MEIDLLKLHTNNEYLNECVAILNEEWPRSETARLHSLQKSCDNLPISLILADSTHKRVIGHVRISREHFDHKCAFIETLLIRKEMRGKGFGKYLMEKSERFCEQMGFTKIKLTTIDKIDFYARLGYKVINNRCENFATTKSETIEINGVHASLPASNVSQAVNSASSSIPLSPPMPPPPPPLSNVSIKSGKFTTKTLMEKTLK</sequence>
<proteinExistence type="predicted"/>
<dbReference type="PROSITE" id="PS51186">
    <property type="entry name" value="GNAT"/>
    <property type="match status" value="1"/>
</dbReference>
<keyword evidence="3" id="KW-0808">Transferase</keyword>
<dbReference type="Proteomes" id="UP000285301">
    <property type="component" value="Unassembled WGS sequence"/>
</dbReference>
<dbReference type="InterPro" id="IPR000182">
    <property type="entry name" value="GNAT_dom"/>
</dbReference>
<dbReference type="GO" id="GO:1905502">
    <property type="term" value="F:acetyl-CoA binding"/>
    <property type="evidence" value="ECO:0007669"/>
    <property type="project" value="TreeGrafter"/>
</dbReference>
<dbReference type="PANTHER" id="PTHR13538">
    <property type="entry name" value="N-ACETYLTRANSFERASE 6"/>
    <property type="match status" value="1"/>
</dbReference>
<dbReference type="STRING" id="1965070.A0A3S3RXQ5"/>
<evidence type="ECO:0000259" key="2">
    <source>
        <dbReference type="PROSITE" id="PS51186"/>
    </source>
</evidence>
<dbReference type="Gene3D" id="3.40.630.30">
    <property type="match status" value="1"/>
</dbReference>
<dbReference type="EMBL" id="NCKU01004221">
    <property type="protein sequence ID" value="RWS06288.1"/>
    <property type="molecule type" value="Genomic_DNA"/>
</dbReference>